<dbReference type="PANTHER" id="PTHR38779:SF2">
    <property type="entry name" value="TYPE II SECRETION SYSTEM PROTEIN I-RELATED"/>
    <property type="match status" value="1"/>
</dbReference>
<reference evidence="11 12" key="1">
    <citation type="submission" date="2019-02" db="EMBL/GenBank/DDBJ databases">
        <title>Genomic Encyclopedia of Type Strains, Phase IV (KMG-IV): sequencing the most valuable type-strain genomes for metagenomic binning, comparative biology and taxonomic classification.</title>
        <authorList>
            <person name="Goeker M."/>
        </authorList>
    </citation>
    <scope>NUCLEOTIDE SEQUENCE [LARGE SCALE GENOMIC DNA]</scope>
    <source>
        <strain evidence="11 12">DSM 105135</strain>
    </source>
</reference>
<dbReference type="AlphaFoldDB" id="A0A4Q7Z5P6"/>
<dbReference type="Gene3D" id="3.30.1300.30">
    <property type="entry name" value="GSPII I/J protein-like"/>
    <property type="match status" value="1"/>
</dbReference>
<evidence type="ECO:0000259" key="10">
    <source>
        <dbReference type="Pfam" id="PF02501"/>
    </source>
</evidence>
<evidence type="ECO:0000256" key="9">
    <source>
        <dbReference type="RuleBase" id="RU368030"/>
    </source>
</evidence>
<keyword evidence="6 9" id="KW-0812">Transmembrane</keyword>
<dbReference type="NCBIfam" id="TIGR01707">
    <property type="entry name" value="gspI"/>
    <property type="match status" value="1"/>
</dbReference>
<keyword evidence="8 9" id="KW-0472">Membrane</keyword>
<dbReference type="Pfam" id="PF07963">
    <property type="entry name" value="N_methyl"/>
    <property type="match status" value="1"/>
</dbReference>
<dbReference type="GO" id="GO:0005886">
    <property type="term" value="C:plasma membrane"/>
    <property type="evidence" value="ECO:0007669"/>
    <property type="project" value="UniProtKB-SubCell"/>
</dbReference>
<dbReference type="PROSITE" id="PS00409">
    <property type="entry name" value="PROKAR_NTER_METHYL"/>
    <property type="match status" value="1"/>
</dbReference>
<evidence type="ECO:0000313" key="12">
    <source>
        <dbReference type="Proteomes" id="UP000292423"/>
    </source>
</evidence>
<dbReference type="InterPro" id="IPR012902">
    <property type="entry name" value="N_methyl_site"/>
</dbReference>
<evidence type="ECO:0000256" key="2">
    <source>
        <dbReference type="ARBA" id="ARBA00008358"/>
    </source>
</evidence>
<protein>
    <recommendedName>
        <fullName evidence="9">Type II secretion system protein I</fullName>
        <shortName evidence="9">T2SS minor pseudopilin I</shortName>
    </recommendedName>
</protein>
<evidence type="ECO:0000256" key="6">
    <source>
        <dbReference type="ARBA" id="ARBA00022692"/>
    </source>
</evidence>
<evidence type="ECO:0000313" key="11">
    <source>
        <dbReference type="EMBL" id="RZU45171.1"/>
    </source>
</evidence>
<accession>A0A4Q7Z5P6</accession>
<comment type="similarity">
    <text evidence="2 9">Belongs to the GSP I family.</text>
</comment>
<keyword evidence="3" id="KW-1003">Cell membrane</keyword>
<dbReference type="GO" id="GO:0015628">
    <property type="term" value="P:protein secretion by the type II secretion system"/>
    <property type="evidence" value="ECO:0007669"/>
    <property type="project" value="UniProtKB-UniRule"/>
</dbReference>
<comment type="PTM">
    <text evidence="9">Cleaved by prepilin peptidase.</text>
</comment>
<gene>
    <name evidence="11" type="ORF">EV700_1984</name>
</gene>
<evidence type="ECO:0000256" key="7">
    <source>
        <dbReference type="ARBA" id="ARBA00022989"/>
    </source>
</evidence>
<dbReference type="NCBIfam" id="TIGR02532">
    <property type="entry name" value="IV_pilin_GFxxxE"/>
    <property type="match status" value="1"/>
</dbReference>
<comment type="subcellular location">
    <subcellularLocation>
        <location evidence="1 9">Cell inner membrane</location>
        <topology evidence="1 9">Single-pass membrane protein</topology>
    </subcellularLocation>
</comment>
<organism evidence="11 12">
    <name type="scientific">Fluviicoccus keumensis</name>
    <dbReference type="NCBI Taxonomy" id="1435465"/>
    <lineage>
        <taxon>Bacteria</taxon>
        <taxon>Pseudomonadati</taxon>
        <taxon>Pseudomonadota</taxon>
        <taxon>Gammaproteobacteria</taxon>
        <taxon>Moraxellales</taxon>
        <taxon>Moraxellaceae</taxon>
        <taxon>Fluviicoccus</taxon>
    </lineage>
</organism>
<name>A0A4Q7Z5P6_9GAMM</name>
<dbReference type="InterPro" id="IPR045584">
    <property type="entry name" value="Pilin-like"/>
</dbReference>
<comment type="caution">
    <text evidence="11">The sequence shown here is derived from an EMBL/GenBank/DDBJ whole genome shotgun (WGS) entry which is preliminary data.</text>
</comment>
<evidence type="ECO:0000256" key="4">
    <source>
        <dbReference type="ARBA" id="ARBA00022481"/>
    </source>
</evidence>
<evidence type="ECO:0000256" key="8">
    <source>
        <dbReference type="ARBA" id="ARBA00023136"/>
    </source>
</evidence>
<proteinExistence type="inferred from homology"/>
<evidence type="ECO:0000256" key="1">
    <source>
        <dbReference type="ARBA" id="ARBA00004377"/>
    </source>
</evidence>
<comment type="subunit">
    <text evidence="9">Type II secretion is composed of four main components: the outer membrane complex, the inner membrane complex, the cytoplasmic secretion ATPase and the periplasm-spanning pseudopilus.</text>
</comment>
<keyword evidence="4 9" id="KW-0488">Methylation</keyword>
<evidence type="ECO:0000256" key="3">
    <source>
        <dbReference type="ARBA" id="ARBA00022475"/>
    </source>
</evidence>
<dbReference type="SUPFAM" id="SSF54523">
    <property type="entry name" value="Pili subunits"/>
    <property type="match status" value="1"/>
</dbReference>
<dbReference type="InterPro" id="IPR010052">
    <property type="entry name" value="T2SS_protein-GspI"/>
</dbReference>
<dbReference type="Proteomes" id="UP000292423">
    <property type="component" value="Unassembled WGS sequence"/>
</dbReference>
<dbReference type="InterPro" id="IPR003413">
    <property type="entry name" value="T2SS_GspI_C"/>
</dbReference>
<sequence length="132" mass="14438">MIRRQSGFTLLEVLVALAVFAVAAVSLMSISESQLTLSRQIEDKTFAHWVALNQITEMQMRQAWPEAGEVRSRSPMAGRQWDVAVKTSPTTAAAMRRIEVTVSEASDDSTRPMPVLTSLTGFLERPKTGGGS</sequence>
<dbReference type="GO" id="GO:0015627">
    <property type="term" value="C:type II protein secretion system complex"/>
    <property type="evidence" value="ECO:0007669"/>
    <property type="project" value="UniProtKB-UniRule"/>
</dbReference>
<keyword evidence="5 9" id="KW-0997">Cell inner membrane</keyword>
<dbReference type="Pfam" id="PF02501">
    <property type="entry name" value="T2SSI"/>
    <property type="match status" value="1"/>
</dbReference>
<evidence type="ECO:0000256" key="5">
    <source>
        <dbReference type="ARBA" id="ARBA00022519"/>
    </source>
</evidence>
<keyword evidence="12" id="KW-1185">Reference proteome</keyword>
<dbReference type="EMBL" id="SHKX01000012">
    <property type="protein sequence ID" value="RZU45171.1"/>
    <property type="molecule type" value="Genomic_DNA"/>
</dbReference>
<comment type="function">
    <text evidence="9">Component of the type II secretion system required for the energy-dependent secretion of extracellular factors such as proteases and toxins from the periplasm.</text>
</comment>
<dbReference type="OrthoDB" id="6712888at2"/>
<dbReference type="RefSeq" id="WP_130413253.1">
    <property type="nucleotide sequence ID" value="NZ_SHKX01000012.1"/>
</dbReference>
<keyword evidence="7 9" id="KW-1133">Transmembrane helix</keyword>
<feature type="transmembrane region" description="Helical" evidence="9">
    <location>
        <begin position="7"/>
        <end position="30"/>
    </location>
</feature>
<dbReference type="PANTHER" id="PTHR38779">
    <property type="entry name" value="TYPE II SECRETION SYSTEM PROTEIN I-RELATED"/>
    <property type="match status" value="1"/>
</dbReference>
<feature type="domain" description="Type II secretion system protein GspI C-terminal" evidence="10">
    <location>
        <begin position="42"/>
        <end position="118"/>
    </location>
</feature>